<dbReference type="GO" id="GO:0006355">
    <property type="term" value="P:regulation of DNA-templated transcription"/>
    <property type="evidence" value="ECO:0007669"/>
    <property type="project" value="InterPro"/>
</dbReference>
<evidence type="ECO:0000313" key="3">
    <source>
        <dbReference type="Proteomes" id="UP000215367"/>
    </source>
</evidence>
<dbReference type="Pfam" id="PF05443">
    <property type="entry name" value="ROS_MUCR"/>
    <property type="match status" value="1"/>
</dbReference>
<name>A0A235H374_AZOBR</name>
<gene>
    <name evidence="2" type="ORF">CHT98_31910</name>
</gene>
<dbReference type="InterPro" id="IPR008807">
    <property type="entry name" value="ROS_MUCR"/>
</dbReference>
<proteinExistence type="inferred from homology"/>
<dbReference type="InterPro" id="IPR041920">
    <property type="entry name" value="ROS/MUCR_sf"/>
</dbReference>
<accession>A0A235H374</accession>
<evidence type="ECO:0008006" key="4">
    <source>
        <dbReference type="Google" id="ProtNLM"/>
    </source>
</evidence>
<sequence>MSGTEQPNWIFFDQNVLGFGNFLGNNNVLSSWRCLLVNAVTDRDLDLTALTATITAAYLENNNVSMQTVPSVIASIYAAFASLGKAPPPTEVERPAPAVPIRKSVTSDYIVCLEDGKKLKMLKRHLQSAYGMTPDEYRARWGLPADYPMVAPSYAAARSNLAKAAGLGRKPGSGQKRGAAPV</sequence>
<protein>
    <recommendedName>
        <fullName evidence="4">MucR family transcriptional regulator</fullName>
    </recommendedName>
</protein>
<geneLocation type="plasmid" evidence="2">
    <name>unnamed</name>
</geneLocation>
<dbReference type="GO" id="GO:0003677">
    <property type="term" value="F:DNA binding"/>
    <property type="evidence" value="ECO:0007669"/>
    <property type="project" value="InterPro"/>
</dbReference>
<dbReference type="EMBL" id="NOWT01000062">
    <property type="protein sequence ID" value="OYD80296.1"/>
    <property type="molecule type" value="Genomic_DNA"/>
</dbReference>
<comment type="similarity">
    <text evidence="1">Belongs to the ros/MucR family.</text>
</comment>
<organism evidence="2 3">
    <name type="scientific">Azospirillum brasilense</name>
    <dbReference type="NCBI Taxonomy" id="192"/>
    <lineage>
        <taxon>Bacteria</taxon>
        <taxon>Pseudomonadati</taxon>
        <taxon>Pseudomonadota</taxon>
        <taxon>Alphaproteobacteria</taxon>
        <taxon>Rhodospirillales</taxon>
        <taxon>Azospirillaceae</taxon>
        <taxon>Azospirillum</taxon>
    </lineage>
</organism>
<evidence type="ECO:0000313" key="2">
    <source>
        <dbReference type="EMBL" id="OYD80296.1"/>
    </source>
</evidence>
<dbReference type="AlphaFoldDB" id="A0A235H374"/>
<evidence type="ECO:0000256" key="1">
    <source>
        <dbReference type="ARBA" id="ARBA00007031"/>
    </source>
</evidence>
<dbReference type="Proteomes" id="UP000215367">
    <property type="component" value="Unassembled WGS sequence"/>
</dbReference>
<reference evidence="2 3" key="1">
    <citation type="submission" date="2017-07" db="EMBL/GenBank/DDBJ databases">
        <title>Whole genome sequence of Azospirillum brasilense 2A1, a potential biofertilizer strain.</title>
        <authorList>
            <person name="Fontana C.A."/>
            <person name="Toffoli L.M."/>
            <person name="Salazar S.M."/>
            <person name="Puglisi E."/>
            <person name="Pedraza R."/>
            <person name="Bassi D."/>
            <person name="Cocconcelli P.S."/>
        </authorList>
    </citation>
    <scope>NUCLEOTIDE SEQUENCE [LARGE SCALE GENOMIC DNA]</scope>
    <source>
        <strain evidence="2 3">2A1</strain>
        <plasmid evidence="2">unnamed</plasmid>
    </source>
</reference>
<keyword evidence="2" id="KW-0614">Plasmid</keyword>
<dbReference type="GO" id="GO:0008270">
    <property type="term" value="F:zinc ion binding"/>
    <property type="evidence" value="ECO:0007669"/>
    <property type="project" value="InterPro"/>
</dbReference>
<comment type="caution">
    <text evidence="2">The sequence shown here is derived from an EMBL/GenBank/DDBJ whole genome shotgun (WGS) entry which is preliminary data.</text>
</comment>
<dbReference type="Gene3D" id="1.10.10.1550">
    <property type="entry name" value="ROS/MUCR transcriptional regulator protein"/>
    <property type="match status" value="1"/>
</dbReference>